<feature type="domain" description="FAD-binding FR-type" evidence="10">
    <location>
        <begin position="166"/>
        <end position="368"/>
    </location>
</feature>
<keyword evidence="7" id="KW-0249">Electron transport</keyword>
<dbReference type="Gene3D" id="1.20.990.10">
    <property type="entry name" value="NADPH-cytochrome p450 Reductase, Chain A, domain 3"/>
    <property type="match status" value="1"/>
</dbReference>
<dbReference type="InterPro" id="IPR029039">
    <property type="entry name" value="Flavoprotein-like_sf"/>
</dbReference>
<dbReference type="InterPro" id="IPR039261">
    <property type="entry name" value="FNR_nucleotide-bd"/>
</dbReference>
<comment type="caution">
    <text evidence="11">The sequence shown here is derived from an EMBL/GenBank/DDBJ whole genome shotgun (WGS) entry which is preliminary data.</text>
</comment>
<evidence type="ECO:0000256" key="3">
    <source>
        <dbReference type="ARBA" id="ARBA00022630"/>
    </source>
</evidence>
<dbReference type="PROSITE" id="PS51384">
    <property type="entry name" value="FAD_FR"/>
    <property type="match status" value="1"/>
</dbReference>
<keyword evidence="12" id="KW-1185">Reference proteome</keyword>
<comment type="cofactor">
    <cofactor evidence="1">
        <name>FMN</name>
        <dbReference type="ChEBI" id="CHEBI:58210"/>
    </cofactor>
</comment>
<dbReference type="InterPro" id="IPR003097">
    <property type="entry name" value="CysJ-like_FAD-binding"/>
</dbReference>
<dbReference type="EMBL" id="MKKK01000014">
    <property type="protein sequence ID" value="OEY97031.1"/>
    <property type="molecule type" value="Genomic_DNA"/>
</dbReference>
<dbReference type="Pfam" id="PF00667">
    <property type="entry name" value="FAD_binding_1"/>
    <property type="match status" value="1"/>
</dbReference>
<organism evidence="11 12">
    <name type="scientific">Acinetobacter qingfengensis</name>
    <dbReference type="NCBI Taxonomy" id="1262585"/>
    <lineage>
        <taxon>Bacteria</taxon>
        <taxon>Pseudomonadati</taxon>
        <taxon>Pseudomonadota</taxon>
        <taxon>Gammaproteobacteria</taxon>
        <taxon>Moraxellales</taxon>
        <taxon>Moraxellaceae</taxon>
        <taxon>Acinetobacter</taxon>
    </lineage>
</organism>
<dbReference type="InterPro" id="IPR001433">
    <property type="entry name" value="OxRdtase_FAD/NAD-bd"/>
</dbReference>
<keyword evidence="4" id="KW-0288">FMN</keyword>
<dbReference type="GO" id="GO:0010181">
    <property type="term" value="F:FMN binding"/>
    <property type="evidence" value="ECO:0007669"/>
    <property type="project" value="InterPro"/>
</dbReference>
<dbReference type="SUPFAM" id="SSF52218">
    <property type="entry name" value="Flavoproteins"/>
    <property type="match status" value="1"/>
</dbReference>
<evidence type="ECO:0000313" key="11">
    <source>
        <dbReference type="EMBL" id="OEY97031.1"/>
    </source>
</evidence>
<evidence type="ECO:0000259" key="9">
    <source>
        <dbReference type="PROSITE" id="PS50902"/>
    </source>
</evidence>
<accession>A0A1E7RCH1</accession>
<dbReference type="PRINTS" id="PR00369">
    <property type="entry name" value="FLAVODOXIN"/>
</dbReference>
<dbReference type="InterPro" id="IPR001094">
    <property type="entry name" value="Flavdoxin-like"/>
</dbReference>
<dbReference type="Gene3D" id="3.40.50.360">
    <property type="match status" value="1"/>
</dbReference>
<keyword evidence="3" id="KW-0285">Flavoprotein</keyword>
<dbReference type="GO" id="GO:0050660">
    <property type="term" value="F:flavin adenine dinucleotide binding"/>
    <property type="evidence" value="ECO:0007669"/>
    <property type="project" value="TreeGrafter"/>
</dbReference>
<dbReference type="InterPro" id="IPR001709">
    <property type="entry name" value="Flavoprot_Pyr_Nucl_cyt_Rdtase"/>
</dbReference>
<evidence type="ECO:0000256" key="8">
    <source>
        <dbReference type="ARBA" id="ARBA00023002"/>
    </source>
</evidence>
<dbReference type="InterPro" id="IPR008254">
    <property type="entry name" value="Flavodoxin/NO_synth"/>
</dbReference>
<feature type="domain" description="Flavodoxin-like" evidence="9">
    <location>
        <begin position="8"/>
        <end position="143"/>
    </location>
</feature>
<evidence type="ECO:0000256" key="4">
    <source>
        <dbReference type="ARBA" id="ARBA00022643"/>
    </source>
</evidence>
<proteinExistence type="predicted"/>
<evidence type="ECO:0000256" key="1">
    <source>
        <dbReference type="ARBA" id="ARBA00001917"/>
    </source>
</evidence>
<keyword evidence="5" id="KW-0274">FAD</keyword>
<dbReference type="Pfam" id="PF00258">
    <property type="entry name" value="Flavodoxin_1"/>
    <property type="match status" value="1"/>
</dbReference>
<dbReference type="SUPFAM" id="SSF52343">
    <property type="entry name" value="Ferredoxin reductase-like, C-terminal NADP-linked domain"/>
    <property type="match status" value="1"/>
</dbReference>
<dbReference type="PANTHER" id="PTHR19384">
    <property type="entry name" value="NITRIC OXIDE SYNTHASE-RELATED"/>
    <property type="match status" value="1"/>
</dbReference>
<keyword evidence="7" id="KW-0813">Transport</keyword>
<comment type="cofactor">
    <cofactor evidence="2">
        <name>FAD</name>
        <dbReference type="ChEBI" id="CHEBI:57692"/>
    </cofactor>
</comment>
<evidence type="ECO:0000313" key="12">
    <source>
        <dbReference type="Proteomes" id="UP000185895"/>
    </source>
</evidence>
<dbReference type="SUPFAM" id="SSF63380">
    <property type="entry name" value="Riboflavin synthase domain-like"/>
    <property type="match status" value="1"/>
</dbReference>
<keyword evidence="6" id="KW-0521">NADP</keyword>
<evidence type="ECO:0000256" key="2">
    <source>
        <dbReference type="ARBA" id="ARBA00001974"/>
    </source>
</evidence>
<gene>
    <name evidence="11" type="ORF">BJI46_10880</name>
</gene>
<dbReference type="Gene3D" id="2.40.30.10">
    <property type="entry name" value="Translation factors"/>
    <property type="match status" value="1"/>
</dbReference>
<dbReference type="AlphaFoldDB" id="A0A1E7RCH1"/>
<dbReference type="GO" id="GO:0005829">
    <property type="term" value="C:cytosol"/>
    <property type="evidence" value="ECO:0007669"/>
    <property type="project" value="TreeGrafter"/>
</dbReference>
<dbReference type="PROSITE" id="PS50902">
    <property type="entry name" value="FLAVODOXIN_LIKE"/>
    <property type="match status" value="1"/>
</dbReference>
<evidence type="ECO:0000256" key="7">
    <source>
        <dbReference type="ARBA" id="ARBA00022982"/>
    </source>
</evidence>
<dbReference type="InterPro" id="IPR023173">
    <property type="entry name" value="NADPH_Cyt_P450_Rdtase_alpha"/>
</dbReference>
<name>A0A1E7RCH1_9GAMM</name>
<evidence type="ECO:0000256" key="6">
    <source>
        <dbReference type="ARBA" id="ARBA00022857"/>
    </source>
</evidence>
<evidence type="ECO:0000256" key="5">
    <source>
        <dbReference type="ARBA" id="ARBA00022827"/>
    </source>
</evidence>
<dbReference type="RefSeq" id="WP_070069481.1">
    <property type="nucleotide sequence ID" value="NZ_MKKK01000014.1"/>
</dbReference>
<dbReference type="PRINTS" id="PR00371">
    <property type="entry name" value="FPNCR"/>
</dbReference>
<dbReference type="Gene3D" id="3.40.50.80">
    <property type="entry name" value="Nucleotide-binding domain of ferredoxin-NADP reductase (FNR) module"/>
    <property type="match status" value="1"/>
</dbReference>
<dbReference type="STRING" id="1262585.BJI46_10880"/>
<dbReference type="InterPro" id="IPR017927">
    <property type="entry name" value="FAD-bd_FR_type"/>
</dbReference>
<dbReference type="GO" id="GO:0016491">
    <property type="term" value="F:oxidoreductase activity"/>
    <property type="evidence" value="ECO:0007669"/>
    <property type="project" value="UniProtKB-KW"/>
</dbReference>
<dbReference type="Proteomes" id="UP000185895">
    <property type="component" value="Unassembled WGS sequence"/>
</dbReference>
<protein>
    <submittedName>
        <fullName evidence="11">Sulfite reductase</fullName>
    </submittedName>
</protein>
<reference evidence="11 12" key="1">
    <citation type="submission" date="2016-09" db="EMBL/GenBank/DDBJ databases">
        <authorList>
            <person name="Capua I."/>
            <person name="De Benedictis P."/>
            <person name="Joannis T."/>
            <person name="Lombin L.H."/>
            <person name="Cattoli G."/>
        </authorList>
    </citation>
    <scope>NUCLEOTIDE SEQUENCE [LARGE SCALE GENOMIC DNA]</scope>
    <source>
        <strain evidence="11 12">ANC 4671</strain>
    </source>
</reference>
<dbReference type="Pfam" id="PF00175">
    <property type="entry name" value="NAD_binding_1"/>
    <property type="match status" value="1"/>
</dbReference>
<dbReference type="InterPro" id="IPR017938">
    <property type="entry name" value="Riboflavin_synthase-like_b-brl"/>
</dbReference>
<keyword evidence="8" id="KW-0560">Oxidoreductase</keyword>
<dbReference type="OrthoDB" id="9816402at2"/>
<sequence length="519" mass="59299">MSNPIYSIFIAYGSESGHAESLAYQLYQQDFLQSYDLSIATLNDIDIANIHQNSLLIIITSTFGDGEAPENAEDFLNKLELFDRLPFRYSIFALGDASYDHFCGYGKQLDQIFQEKQAQTLIQRVDADLNFQDIFNQWQPLLQQSLSNLPSEPVQHNLSIQVYNENSTYTAKVLEIKHLAQSEPAVFHLTLDLQNSGIRYQAGDLLYVNVDNPDDLLALYAQWFNDAQATVVLKNKELRVLNKNVLRAIAKLCQHEHLKELLKISNKKALEEYLYVHDLLDVLQDFDTEKHIQLNELVEILANRTARAYSISSCGKTHTEAVDLCIRQVGYHHQQRDYQGITSCYLANLKPDNQVSVFVRSNPNFHLPENINAPIIMIGAGTGIAPFIGFLQFIEQYTPSTNSYLFFGERYRQHDFLYETELNQYLAANVLNGLFTAFSRDQTEKYYVQDALLDQAELVWQLLEQGAYIYVCGSKNMGKAVDESLIYIAEHIGQQTYVDAFNNIIANLVSQGRLLKDLY</sequence>
<evidence type="ECO:0000259" key="10">
    <source>
        <dbReference type="PROSITE" id="PS51384"/>
    </source>
</evidence>